<dbReference type="OrthoDB" id="6630969at2759"/>
<dbReference type="Pfam" id="PF00078">
    <property type="entry name" value="RVT_1"/>
    <property type="match status" value="1"/>
</dbReference>
<keyword evidence="3" id="KW-1185">Reference proteome</keyword>
<dbReference type="InterPro" id="IPR008042">
    <property type="entry name" value="Retrotrans_Pao"/>
</dbReference>
<comment type="caution">
    <text evidence="2">The sequence shown here is derived from an EMBL/GenBank/DDBJ whole genome shotgun (WGS) entry which is preliminary data.</text>
</comment>
<name>A0A8X6EXJ0_TRICU</name>
<proteinExistence type="predicted"/>
<feature type="domain" description="Reverse transcriptase" evidence="1">
    <location>
        <begin position="93"/>
        <end position="210"/>
    </location>
</feature>
<dbReference type="InterPro" id="IPR000477">
    <property type="entry name" value="RT_dom"/>
</dbReference>
<dbReference type="PANTHER" id="PTHR47331:SF1">
    <property type="entry name" value="GAG-LIKE PROTEIN"/>
    <property type="match status" value="1"/>
</dbReference>
<dbReference type="PANTHER" id="PTHR47331">
    <property type="entry name" value="PHD-TYPE DOMAIN-CONTAINING PROTEIN"/>
    <property type="match status" value="1"/>
</dbReference>
<dbReference type="Gene3D" id="3.30.70.270">
    <property type="match status" value="1"/>
</dbReference>
<evidence type="ECO:0000313" key="2">
    <source>
        <dbReference type="EMBL" id="GFQ64027.1"/>
    </source>
</evidence>
<evidence type="ECO:0000313" key="3">
    <source>
        <dbReference type="Proteomes" id="UP000887116"/>
    </source>
</evidence>
<sequence length="603" mass="69435">MRRDKVLYSEYCKVLKNYLDEGIIEKVTNPFVPTNNPVFYLPHQVIIKNESLTTKLRIVFDASAHEEKQFSLNDCLFQGVNLNPNILDLLISFRSNKIAILADVEKAFLQISLAPKDKDVVRFLIDNGENGVNVYRFNRVLFGANASPFLLAATIKTHIEKYVEKYPDTVRILDHCFYVDDLVTGEDDVESAFDLSSTAAKIMSDAGMNLRKWISNDCKLMKQWQLEHFDHLNMDDFVNHPHRVLGLLWDPQNDYLSLRLNGLLDFLQKRKNTKRFLLMAAGRIFDPLGFVSPFTIRFKILFQEIWQQKTDWDEELLPDIREKFELWCSEASSLSELQIPRYALECESANCPDFQKPCGSSKVINPSTFGTNGSIACCEIGERSFTCPQWEKSTTNYFWTDSTIALSWIQGPSGRWKVFVANRVKEIRSLTDKDSWHHCPGKDNPSDLLTRGISADSLINCDKWWNEPSFLHEENTVPVSYNVLLNDESAYLEELRPSERKTLTVTLDNTFLNNILSVHNNFQKILCVFSYIYRFINNCKKPSNKQIGPIRIGEIKRAEITLVKLVQQLEFNSEIKDLSIKSMANPQSKIKNLSPFLDCEGVL</sequence>
<dbReference type="Pfam" id="PF05380">
    <property type="entry name" value="Peptidase_A17"/>
    <property type="match status" value="1"/>
</dbReference>
<protein>
    <submittedName>
        <fullName evidence="2">Integrase catalytic domain-containing protein</fullName>
    </submittedName>
</protein>
<dbReference type="Gene3D" id="3.10.10.10">
    <property type="entry name" value="HIV Type 1 Reverse Transcriptase, subunit A, domain 1"/>
    <property type="match status" value="1"/>
</dbReference>
<dbReference type="AlphaFoldDB" id="A0A8X6EXJ0"/>
<dbReference type="GO" id="GO:0071897">
    <property type="term" value="P:DNA biosynthetic process"/>
    <property type="evidence" value="ECO:0007669"/>
    <property type="project" value="UniProtKB-ARBA"/>
</dbReference>
<gene>
    <name evidence="2" type="primary">AVEN_242478_1</name>
    <name evidence="2" type="ORF">TNCT_13071</name>
</gene>
<dbReference type="InterPro" id="IPR043502">
    <property type="entry name" value="DNA/RNA_pol_sf"/>
</dbReference>
<evidence type="ECO:0000259" key="1">
    <source>
        <dbReference type="Pfam" id="PF00078"/>
    </source>
</evidence>
<accession>A0A8X6EXJ0</accession>
<dbReference type="InterPro" id="IPR043128">
    <property type="entry name" value="Rev_trsase/Diguanyl_cyclase"/>
</dbReference>
<dbReference type="EMBL" id="BMAO01010005">
    <property type="protein sequence ID" value="GFQ64027.1"/>
    <property type="molecule type" value="Genomic_DNA"/>
</dbReference>
<dbReference type="Proteomes" id="UP000887116">
    <property type="component" value="Unassembled WGS sequence"/>
</dbReference>
<organism evidence="2 3">
    <name type="scientific">Trichonephila clavata</name>
    <name type="common">Joro spider</name>
    <name type="synonym">Nephila clavata</name>
    <dbReference type="NCBI Taxonomy" id="2740835"/>
    <lineage>
        <taxon>Eukaryota</taxon>
        <taxon>Metazoa</taxon>
        <taxon>Ecdysozoa</taxon>
        <taxon>Arthropoda</taxon>
        <taxon>Chelicerata</taxon>
        <taxon>Arachnida</taxon>
        <taxon>Araneae</taxon>
        <taxon>Araneomorphae</taxon>
        <taxon>Entelegynae</taxon>
        <taxon>Araneoidea</taxon>
        <taxon>Nephilidae</taxon>
        <taxon>Trichonephila</taxon>
    </lineage>
</organism>
<reference evidence="2" key="1">
    <citation type="submission" date="2020-07" db="EMBL/GenBank/DDBJ databases">
        <title>Multicomponent nature underlies the extraordinary mechanical properties of spider dragline silk.</title>
        <authorList>
            <person name="Kono N."/>
            <person name="Nakamura H."/>
            <person name="Mori M."/>
            <person name="Yoshida Y."/>
            <person name="Ohtoshi R."/>
            <person name="Malay A.D."/>
            <person name="Moran D.A.P."/>
            <person name="Tomita M."/>
            <person name="Numata K."/>
            <person name="Arakawa K."/>
        </authorList>
    </citation>
    <scope>NUCLEOTIDE SEQUENCE</scope>
</reference>
<dbReference type="SUPFAM" id="SSF56672">
    <property type="entry name" value="DNA/RNA polymerases"/>
    <property type="match status" value="1"/>
</dbReference>